<name>A0A1I7VA96_LOALO</name>
<proteinExistence type="predicted"/>
<dbReference type="Proteomes" id="UP000095285">
    <property type="component" value="Unassembled WGS sequence"/>
</dbReference>
<dbReference type="AlphaFoldDB" id="A0A1I7VA96"/>
<accession>A0A1I7VA96</accession>
<organism evidence="1 2">
    <name type="scientific">Loa loa</name>
    <name type="common">Eye worm</name>
    <name type="synonym">Filaria loa</name>
    <dbReference type="NCBI Taxonomy" id="7209"/>
    <lineage>
        <taxon>Eukaryota</taxon>
        <taxon>Metazoa</taxon>
        <taxon>Ecdysozoa</taxon>
        <taxon>Nematoda</taxon>
        <taxon>Chromadorea</taxon>
        <taxon>Rhabditida</taxon>
        <taxon>Spirurina</taxon>
        <taxon>Spiruromorpha</taxon>
        <taxon>Filarioidea</taxon>
        <taxon>Onchocercidae</taxon>
        <taxon>Loa</taxon>
    </lineage>
</organism>
<dbReference type="WBParaSite" id="EN70_11585">
    <property type="protein sequence ID" value="EN70_11585"/>
    <property type="gene ID" value="EN70_11585"/>
</dbReference>
<evidence type="ECO:0000313" key="2">
    <source>
        <dbReference type="WBParaSite" id="EN70_11585"/>
    </source>
</evidence>
<sequence length="85" mass="10207">MQKCWEQNPDDRYDMKQVVQFFEDYLECRARKKKQVRMTETTELTMKDGEDAVEEYLKRNGKSGNKTITKMDSNTTKIIKELQDF</sequence>
<keyword evidence="1" id="KW-1185">Reference proteome</keyword>
<reference evidence="2" key="2">
    <citation type="submission" date="2016-11" db="UniProtKB">
        <authorList>
            <consortium name="WormBaseParasite"/>
        </authorList>
    </citation>
    <scope>IDENTIFICATION</scope>
</reference>
<protein>
    <submittedName>
        <fullName evidence="2">PK_Tyr_Ser-Thr domain-containing protein</fullName>
    </submittedName>
</protein>
<reference evidence="1" key="1">
    <citation type="submission" date="2012-04" db="EMBL/GenBank/DDBJ databases">
        <title>The Genome Sequence of Loa loa.</title>
        <authorList>
            <consortium name="The Broad Institute Genome Sequencing Platform"/>
            <consortium name="Broad Institute Genome Sequencing Center for Infectious Disease"/>
            <person name="Nutman T.B."/>
            <person name="Fink D.L."/>
            <person name="Russ C."/>
            <person name="Young S."/>
            <person name="Zeng Q."/>
            <person name="Gargeya S."/>
            <person name="Alvarado L."/>
            <person name="Berlin A."/>
            <person name="Chapman S.B."/>
            <person name="Chen Z."/>
            <person name="Freedman E."/>
            <person name="Gellesch M."/>
            <person name="Goldberg J."/>
            <person name="Griggs A."/>
            <person name="Gujja S."/>
            <person name="Heilman E.R."/>
            <person name="Heiman D."/>
            <person name="Howarth C."/>
            <person name="Mehta T."/>
            <person name="Neiman D."/>
            <person name="Pearson M."/>
            <person name="Roberts A."/>
            <person name="Saif S."/>
            <person name="Shea T."/>
            <person name="Shenoy N."/>
            <person name="Sisk P."/>
            <person name="Stolte C."/>
            <person name="Sykes S."/>
            <person name="White J."/>
            <person name="Yandava C."/>
            <person name="Haas B."/>
            <person name="Henn M.R."/>
            <person name="Nusbaum C."/>
            <person name="Birren B."/>
        </authorList>
    </citation>
    <scope>NUCLEOTIDE SEQUENCE [LARGE SCALE GENOMIC DNA]</scope>
</reference>
<dbReference type="Gene3D" id="1.10.510.10">
    <property type="entry name" value="Transferase(Phosphotransferase) domain 1"/>
    <property type="match status" value="1"/>
</dbReference>
<evidence type="ECO:0000313" key="1">
    <source>
        <dbReference type="Proteomes" id="UP000095285"/>
    </source>
</evidence>